<gene>
    <name evidence="1" type="ORF">EBO15_00935</name>
</gene>
<sequence>MCSPEGEGIDRLADAIDDLADAGPDALGPEELAARIAGLWSLVEDLDPEIARRRSLYDRPRPSG</sequence>
<keyword evidence="2" id="KW-1185">Reference proteome</keyword>
<dbReference type="OrthoDB" id="3481655at2"/>
<evidence type="ECO:0000313" key="1">
    <source>
        <dbReference type="EMBL" id="RMI47883.1"/>
    </source>
</evidence>
<proteinExistence type="predicted"/>
<accession>A0A3M2MGB3</accession>
<name>A0A3M2MGB3_9ACTN</name>
<dbReference type="AlphaFoldDB" id="A0A3M2MGB3"/>
<comment type="caution">
    <text evidence="1">The sequence shown here is derived from an EMBL/GenBank/DDBJ whole genome shotgun (WGS) entry which is preliminary data.</text>
</comment>
<evidence type="ECO:0000313" key="2">
    <source>
        <dbReference type="Proteomes" id="UP000282674"/>
    </source>
</evidence>
<protein>
    <submittedName>
        <fullName evidence="1">Uncharacterized protein</fullName>
    </submittedName>
</protein>
<dbReference type="RefSeq" id="WP_122192324.1">
    <property type="nucleotide sequence ID" value="NZ_JBHSKC010000024.1"/>
</dbReference>
<organism evidence="1 2">
    <name type="scientific">Actinomadura harenae</name>
    <dbReference type="NCBI Taxonomy" id="2483351"/>
    <lineage>
        <taxon>Bacteria</taxon>
        <taxon>Bacillati</taxon>
        <taxon>Actinomycetota</taxon>
        <taxon>Actinomycetes</taxon>
        <taxon>Streptosporangiales</taxon>
        <taxon>Thermomonosporaceae</taxon>
        <taxon>Actinomadura</taxon>
    </lineage>
</organism>
<dbReference type="Proteomes" id="UP000282674">
    <property type="component" value="Unassembled WGS sequence"/>
</dbReference>
<reference evidence="1 2" key="1">
    <citation type="submission" date="2018-10" db="EMBL/GenBank/DDBJ databases">
        <title>Isolation from soil.</title>
        <authorList>
            <person name="Hu J."/>
        </authorList>
    </citation>
    <scope>NUCLEOTIDE SEQUENCE [LARGE SCALE GENOMIC DNA]</scope>
    <source>
        <strain evidence="1 2">NEAU-Ht49</strain>
    </source>
</reference>
<dbReference type="EMBL" id="RFFG01000001">
    <property type="protein sequence ID" value="RMI47883.1"/>
    <property type="molecule type" value="Genomic_DNA"/>
</dbReference>